<evidence type="ECO:0000313" key="2">
    <source>
        <dbReference type="Proteomes" id="UP000603141"/>
    </source>
</evidence>
<proteinExistence type="predicted"/>
<name>A0A934VSV8_9BACT</name>
<dbReference type="SUPFAM" id="SSF52266">
    <property type="entry name" value="SGNH hydrolase"/>
    <property type="match status" value="1"/>
</dbReference>
<keyword evidence="1" id="KW-0378">Hydrolase</keyword>
<evidence type="ECO:0000313" key="1">
    <source>
        <dbReference type="EMBL" id="MBK1884736.1"/>
    </source>
</evidence>
<keyword evidence="2" id="KW-1185">Reference proteome</keyword>
<dbReference type="GO" id="GO:0016788">
    <property type="term" value="F:hydrolase activity, acting on ester bonds"/>
    <property type="evidence" value="ECO:0007669"/>
    <property type="project" value="UniProtKB-ARBA"/>
</dbReference>
<organism evidence="1 2">
    <name type="scientific">Luteolibacter pohnpeiensis</name>
    <dbReference type="NCBI Taxonomy" id="454153"/>
    <lineage>
        <taxon>Bacteria</taxon>
        <taxon>Pseudomonadati</taxon>
        <taxon>Verrucomicrobiota</taxon>
        <taxon>Verrucomicrobiia</taxon>
        <taxon>Verrucomicrobiales</taxon>
        <taxon>Verrucomicrobiaceae</taxon>
        <taxon>Luteolibacter</taxon>
    </lineage>
</organism>
<dbReference type="RefSeq" id="WP_200274201.1">
    <property type="nucleotide sequence ID" value="NZ_JAENIJ010000087.1"/>
</dbReference>
<dbReference type="EMBL" id="JAENIJ010000087">
    <property type="protein sequence ID" value="MBK1884736.1"/>
    <property type="molecule type" value="Genomic_DNA"/>
</dbReference>
<gene>
    <name evidence="1" type="ORF">JIN85_20155</name>
</gene>
<comment type="caution">
    <text evidence="1">The sequence shown here is derived from an EMBL/GenBank/DDBJ whole genome shotgun (WGS) entry which is preliminary data.</text>
</comment>
<accession>A0A934VSV8</accession>
<sequence>MASFLIGRKKQGRYRLMANPPTVTRGGNGSSVDGNFVNGMVRFAPDLSNNRMVMAGCEFEEIIETGNRSTLKAAHITDAAGGKGRNQNPYRIRIETDEPELDLCFLEAWGSGFSVMIDGEIAERVQPVAFTNSGNYRYFKVSFGSDAVSYRKAEVTITRLTNGTGYALGDLITFDGGENDAPGSPMVLRVAQLSSTGDGVVVQLSIEDPGDYEYLPAGKMSQISTTGAGVGLSVEAKFFFPAHSSRKWRRWEIICNGPATFMGIVTRPEGIVIPWRVDPAAPKLIQIGDSISAGTYLQYAAGHLGTSIAQTLGLEDNYIISAVGGTGWDAGGTPWSHPNRIADFIRYGEGESMPVYLFIGSQNFQSLAATTAAIPTVINAIHAANPNAICIGLSNILGGSISLDNAIKAGWDAVADQRRAAYISSQQPIKWFDPSYYLLDWTVTNDGNHPGQAGQDLYAAIAAEQIYQKLVEMASV</sequence>
<dbReference type="InterPro" id="IPR036514">
    <property type="entry name" value="SGNH_hydro_sf"/>
</dbReference>
<protein>
    <submittedName>
        <fullName evidence="1">SGNH/GDSL hydrolase family protein</fullName>
    </submittedName>
</protein>
<dbReference type="AlphaFoldDB" id="A0A934VSV8"/>
<dbReference type="Gene3D" id="3.40.50.1110">
    <property type="entry name" value="SGNH hydrolase"/>
    <property type="match status" value="1"/>
</dbReference>
<dbReference type="CDD" id="cd00229">
    <property type="entry name" value="SGNH_hydrolase"/>
    <property type="match status" value="1"/>
</dbReference>
<reference evidence="1" key="1">
    <citation type="submission" date="2021-01" db="EMBL/GenBank/DDBJ databases">
        <title>Modified the classification status of verrucomicrobia.</title>
        <authorList>
            <person name="Feng X."/>
        </authorList>
    </citation>
    <scope>NUCLEOTIDE SEQUENCE</scope>
    <source>
        <strain evidence="1">KCTC 22041</strain>
    </source>
</reference>
<dbReference type="Proteomes" id="UP000603141">
    <property type="component" value="Unassembled WGS sequence"/>
</dbReference>